<feature type="transmembrane region" description="Helical" evidence="6">
    <location>
        <begin position="298"/>
        <end position="320"/>
    </location>
</feature>
<keyword evidence="4 6" id="KW-1133">Transmembrane helix</keyword>
<keyword evidence="5 6" id="KW-0472">Membrane</keyword>
<feature type="transmembrane region" description="Helical" evidence="6">
    <location>
        <begin position="335"/>
        <end position="353"/>
    </location>
</feature>
<evidence type="ECO:0000256" key="1">
    <source>
        <dbReference type="ARBA" id="ARBA00004651"/>
    </source>
</evidence>
<evidence type="ECO:0000256" key="5">
    <source>
        <dbReference type="ARBA" id="ARBA00023136"/>
    </source>
</evidence>
<proteinExistence type="predicted"/>
<evidence type="ECO:0000313" key="8">
    <source>
        <dbReference type="Proteomes" id="UP000535182"/>
    </source>
</evidence>
<keyword evidence="3 6" id="KW-0812">Transmembrane</keyword>
<dbReference type="GO" id="GO:0005886">
    <property type="term" value="C:plasma membrane"/>
    <property type="evidence" value="ECO:0007669"/>
    <property type="project" value="UniProtKB-SubCell"/>
</dbReference>
<dbReference type="AlphaFoldDB" id="A0A9X0QHT4"/>
<evidence type="ECO:0000256" key="2">
    <source>
        <dbReference type="ARBA" id="ARBA00022475"/>
    </source>
</evidence>
<evidence type="ECO:0000256" key="4">
    <source>
        <dbReference type="ARBA" id="ARBA00022989"/>
    </source>
</evidence>
<feature type="transmembrane region" description="Helical" evidence="6">
    <location>
        <begin position="390"/>
        <end position="411"/>
    </location>
</feature>
<name>A0A9X0QHT4_9BACT</name>
<feature type="transmembrane region" description="Helical" evidence="6">
    <location>
        <begin position="87"/>
        <end position="109"/>
    </location>
</feature>
<dbReference type="RefSeq" id="WP_183980461.1">
    <property type="nucleotide sequence ID" value="NZ_JACHEB010000011.1"/>
</dbReference>
<dbReference type="InterPro" id="IPR050833">
    <property type="entry name" value="Poly_Biosynth_Transport"/>
</dbReference>
<dbReference type="Proteomes" id="UP000535182">
    <property type="component" value="Unassembled WGS sequence"/>
</dbReference>
<reference evidence="7 8" key="1">
    <citation type="submission" date="2020-08" db="EMBL/GenBank/DDBJ databases">
        <title>Genomic Encyclopedia of Type Strains, Phase IV (KMG-V): Genome sequencing to study the core and pangenomes of soil and plant-associated prokaryotes.</title>
        <authorList>
            <person name="Whitman W."/>
        </authorList>
    </citation>
    <scope>NUCLEOTIDE SEQUENCE [LARGE SCALE GENOMIC DNA]</scope>
    <source>
        <strain evidence="7 8">X5P2</strain>
    </source>
</reference>
<feature type="transmembrane region" description="Helical" evidence="6">
    <location>
        <begin position="181"/>
        <end position="199"/>
    </location>
</feature>
<dbReference type="PANTHER" id="PTHR30250">
    <property type="entry name" value="PST FAMILY PREDICTED COLANIC ACID TRANSPORTER"/>
    <property type="match status" value="1"/>
</dbReference>
<comment type="caution">
    <text evidence="7">The sequence shown here is derived from an EMBL/GenBank/DDBJ whole genome shotgun (WGS) entry which is preliminary data.</text>
</comment>
<evidence type="ECO:0000256" key="3">
    <source>
        <dbReference type="ARBA" id="ARBA00022692"/>
    </source>
</evidence>
<dbReference type="PANTHER" id="PTHR30250:SF11">
    <property type="entry name" value="O-ANTIGEN TRANSPORTER-RELATED"/>
    <property type="match status" value="1"/>
</dbReference>
<protein>
    <submittedName>
        <fullName evidence="7">O-antigen/teichoic acid export membrane protein</fullName>
    </submittedName>
</protein>
<accession>A0A9X0QHT4</accession>
<evidence type="ECO:0000256" key="6">
    <source>
        <dbReference type="SAM" id="Phobius"/>
    </source>
</evidence>
<feature type="transmembrane region" description="Helical" evidence="6">
    <location>
        <begin position="121"/>
        <end position="138"/>
    </location>
</feature>
<organism evidence="7 8">
    <name type="scientific">Tunturiibacter gelidiferens</name>
    <dbReference type="NCBI Taxonomy" id="3069689"/>
    <lineage>
        <taxon>Bacteria</taxon>
        <taxon>Pseudomonadati</taxon>
        <taxon>Acidobacteriota</taxon>
        <taxon>Terriglobia</taxon>
        <taxon>Terriglobales</taxon>
        <taxon>Acidobacteriaceae</taxon>
        <taxon>Tunturiibacter</taxon>
    </lineage>
</organism>
<evidence type="ECO:0000313" key="7">
    <source>
        <dbReference type="EMBL" id="MBB5330747.1"/>
    </source>
</evidence>
<keyword evidence="2" id="KW-1003">Cell membrane</keyword>
<comment type="subcellular location">
    <subcellularLocation>
        <location evidence="1">Cell membrane</location>
        <topology evidence="1">Multi-pass membrane protein</topology>
    </subcellularLocation>
</comment>
<feature type="transmembrane region" description="Helical" evidence="6">
    <location>
        <begin position="365"/>
        <end position="384"/>
    </location>
</feature>
<gene>
    <name evidence="7" type="ORF">HDF14_004383</name>
</gene>
<sequence length="432" mass="48382">MARILARIGGGKTPAALFDQGLVSGANFITNVILARAFGVREYGVFALAWVAVLFANSLQYAMIVTPMMSVGPKQDPEDRPAYYGSVLVQEIVFGLFVGLVMFICVWLSARFFPSWRVADLAIPISFATIAYMLQEFLRRYFFCTSQSKRALTCDIVSYITQVPIIFWLSRSHGAKLSTMLWIIAATSLIGFFTCLRWYEHVTFSWHSLRTVFLRHWRMSRWLAPSAFMQWGASNLFQLSAPVYFGAAASAALRAAQNLVAVAHVWFLGLDNVVPAEAARRMRHGGVEAMLRYIRRIFLQWGGVTLAFTGIVGCFPTFWLKLAYGSKYAGDGNVLRMYACLYLVVFVSGPLRYGLQALEYTAPVFWTYPVMIVFSVALAGPLARKLGMNGVMVGMVSSQVLFQGLIGIAFWMRIRKIRREAALETAEALHPH</sequence>
<keyword evidence="8" id="KW-1185">Reference proteome</keyword>
<feature type="transmembrane region" description="Helical" evidence="6">
    <location>
        <begin position="45"/>
        <end position="66"/>
    </location>
</feature>
<dbReference type="EMBL" id="JACHEB010000011">
    <property type="protein sequence ID" value="MBB5330747.1"/>
    <property type="molecule type" value="Genomic_DNA"/>
</dbReference>